<dbReference type="PANTHER" id="PTHR47245">
    <property type="entry name" value="PEPTIDYLPROLYL ISOMERASE"/>
    <property type="match status" value="1"/>
</dbReference>
<protein>
    <recommendedName>
        <fullName evidence="4">Parvulin-like PPIase</fullName>
        <ecNumber evidence="3">5.2.1.8</ecNumber>
    </recommendedName>
    <alternativeName>
        <fullName evidence="6">Peptidyl-prolyl cis-trans isomerase plp</fullName>
    </alternativeName>
    <alternativeName>
        <fullName evidence="7">Rotamase plp</fullName>
    </alternativeName>
</protein>
<dbReference type="SUPFAM" id="SSF54534">
    <property type="entry name" value="FKBP-like"/>
    <property type="match status" value="1"/>
</dbReference>
<organism evidence="12 13">
    <name type="scientific">Bartonella tribocorum</name>
    <dbReference type="NCBI Taxonomy" id="85701"/>
    <lineage>
        <taxon>Bacteria</taxon>
        <taxon>Pseudomonadati</taxon>
        <taxon>Pseudomonadota</taxon>
        <taxon>Alphaproteobacteria</taxon>
        <taxon>Hyphomicrobiales</taxon>
        <taxon>Bartonellaceae</taxon>
        <taxon>Bartonella</taxon>
    </lineage>
</organism>
<dbReference type="EC" id="5.2.1.8" evidence="3"/>
<keyword evidence="10" id="KW-0732">Signal</keyword>
<dbReference type="InterPro" id="IPR046357">
    <property type="entry name" value="PPIase_dom_sf"/>
</dbReference>
<comment type="catalytic activity">
    <reaction evidence="1">
        <text>[protein]-peptidylproline (omega=180) = [protein]-peptidylproline (omega=0)</text>
        <dbReference type="Rhea" id="RHEA:16237"/>
        <dbReference type="Rhea" id="RHEA-COMP:10747"/>
        <dbReference type="Rhea" id="RHEA-COMP:10748"/>
        <dbReference type="ChEBI" id="CHEBI:83833"/>
        <dbReference type="ChEBI" id="CHEBI:83834"/>
        <dbReference type="EC" id="5.2.1.8"/>
    </reaction>
</comment>
<evidence type="ECO:0000256" key="2">
    <source>
        <dbReference type="ARBA" id="ARBA00007656"/>
    </source>
</evidence>
<gene>
    <name evidence="12" type="ORF">CER18_02800</name>
</gene>
<dbReference type="InterPro" id="IPR000297">
    <property type="entry name" value="PPIase_PpiC"/>
</dbReference>
<dbReference type="AlphaFoldDB" id="A0A2M6UTV1"/>
<keyword evidence="8 12" id="KW-0413">Isomerase</keyword>
<evidence type="ECO:0000256" key="6">
    <source>
        <dbReference type="ARBA" id="ARBA00030642"/>
    </source>
</evidence>
<dbReference type="EMBL" id="NJGE01000004">
    <property type="protein sequence ID" value="PIT69638.1"/>
    <property type="molecule type" value="Genomic_DNA"/>
</dbReference>
<dbReference type="Pfam" id="PF13616">
    <property type="entry name" value="Rotamase_3"/>
    <property type="match status" value="1"/>
</dbReference>
<dbReference type="PANTHER" id="PTHR47245:SF2">
    <property type="entry name" value="PEPTIDYL-PROLYL CIS-TRANS ISOMERASE HP_0175-RELATED"/>
    <property type="match status" value="1"/>
</dbReference>
<name>A0A2M6UTV1_9HYPH</name>
<evidence type="ECO:0000256" key="5">
    <source>
        <dbReference type="ARBA" id="ARBA00023110"/>
    </source>
</evidence>
<evidence type="ECO:0000256" key="8">
    <source>
        <dbReference type="PROSITE-ProRule" id="PRU00278"/>
    </source>
</evidence>
<comment type="similarity">
    <text evidence="2">Belongs to the PpiC/parvulin rotamase family.</text>
</comment>
<dbReference type="RefSeq" id="WP_100128580.1">
    <property type="nucleotide sequence ID" value="NZ_CADDYI010000005.1"/>
</dbReference>
<evidence type="ECO:0000256" key="3">
    <source>
        <dbReference type="ARBA" id="ARBA00013194"/>
    </source>
</evidence>
<evidence type="ECO:0000256" key="9">
    <source>
        <dbReference type="SAM" id="MobiDB-lite"/>
    </source>
</evidence>
<dbReference type="SUPFAM" id="SSF109998">
    <property type="entry name" value="Triger factor/SurA peptide-binding domain-like"/>
    <property type="match status" value="1"/>
</dbReference>
<dbReference type="PROSITE" id="PS50198">
    <property type="entry name" value="PPIC_PPIASE_2"/>
    <property type="match status" value="1"/>
</dbReference>
<reference evidence="12 13" key="1">
    <citation type="submission" date="2017-06" db="EMBL/GenBank/DDBJ databases">
        <title>Draft genome of Bartonella tribocorum strain L103, isolated from a rodent in Laos.</title>
        <authorList>
            <person name="Hadjadj L."/>
            <person name="Jiyipong T."/>
            <person name="Morand S."/>
            <person name="Diene S.M."/>
            <person name="Rolain J.-M."/>
        </authorList>
    </citation>
    <scope>NUCLEOTIDE SEQUENCE [LARGE SCALE GENOMIC DNA]</scope>
    <source>
        <strain evidence="12 13">L103</strain>
    </source>
</reference>
<dbReference type="OrthoDB" id="14196at2"/>
<evidence type="ECO:0000313" key="13">
    <source>
        <dbReference type="Proteomes" id="UP000229839"/>
    </source>
</evidence>
<dbReference type="STRING" id="85701.BM1374166_00199"/>
<feature type="chain" id="PRO_5014824624" description="Parvulin-like PPIase" evidence="10">
    <location>
        <begin position="25"/>
        <end position="317"/>
    </location>
</feature>
<feature type="region of interest" description="Disordered" evidence="9">
    <location>
        <begin position="298"/>
        <end position="317"/>
    </location>
</feature>
<feature type="domain" description="PpiC" evidence="11">
    <location>
        <begin position="157"/>
        <end position="247"/>
    </location>
</feature>
<evidence type="ECO:0000256" key="10">
    <source>
        <dbReference type="SAM" id="SignalP"/>
    </source>
</evidence>
<proteinExistence type="inferred from homology"/>
<evidence type="ECO:0000256" key="1">
    <source>
        <dbReference type="ARBA" id="ARBA00000971"/>
    </source>
</evidence>
<evidence type="ECO:0000259" key="11">
    <source>
        <dbReference type="PROSITE" id="PS50198"/>
    </source>
</evidence>
<evidence type="ECO:0000313" key="12">
    <source>
        <dbReference type="EMBL" id="PIT69638.1"/>
    </source>
</evidence>
<evidence type="ECO:0000256" key="4">
    <source>
        <dbReference type="ARBA" id="ARBA00018370"/>
    </source>
</evidence>
<evidence type="ECO:0000256" key="7">
    <source>
        <dbReference type="ARBA" id="ARBA00031484"/>
    </source>
</evidence>
<dbReference type="GO" id="GO:0003755">
    <property type="term" value="F:peptidyl-prolyl cis-trans isomerase activity"/>
    <property type="evidence" value="ECO:0007669"/>
    <property type="project" value="UniProtKB-KW"/>
</dbReference>
<dbReference type="InterPro" id="IPR050245">
    <property type="entry name" value="PrsA_foldase"/>
</dbReference>
<dbReference type="Gene3D" id="3.10.50.40">
    <property type="match status" value="1"/>
</dbReference>
<sequence>MKFNFITLILASTLLASTSLGVRAQENLNSSSNDLKALEKTSEKAVSPSHVMAVIDGKNITAGQLDELALEINPNLARFPDEQRRIMVLKAYLDMQALSKEARSKGLDKTEAYDKRMAVMRDNVLQQLYFKQAIVDKISDADLEALYKQEIAALPKEDEVKARHILVKTRKEAESIIKHLNKGENFEEIAKKSSTDGSAAVGGDLGYFSHGQMVKPFEDAAFGLKVGEYTKQPVESPFGWHIIKLEDRRVKQPPAFDDVKEMLRTQLIKKRYQELIVDLRSKIDVKYPDPNVTKIMESLNQNGTLLPDETSDEEDTE</sequence>
<dbReference type="InterPro" id="IPR027304">
    <property type="entry name" value="Trigger_fact/SurA_dom_sf"/>
</dbReference>
<feature type="signal peptide" evidence="10">
    <location>
        <begin position="1"/>
        <end position="24"/>
    </location>
</feature>
<dbReference type="Proteomes" id="UP000229839">
    <property type="component" value="Unassembled WGS sequence"/>
</dbReference>
<comment type="caution">
    <text evidence="12">The sequence shown here is derived from an EMBL/GenBank/DDBJ whole genome shotgun (WGS) entry which is preliminary data.</text>
</comment>
<accession>A0A2M6UTV1</accession>
<keyword evidence="5 8" id="KW-0697">Rotamase</keyword>